<feature type="repeat" description="WD" evidence="1">
    <location>
        <begin position="205"/>
        <end position="247"/>
    </location>
</feature>
<feature type="coiled-coil region" evidence="2">
    <location>
        <begin position="61"/>
        <end position="102"/>
    </location>
</feature>
<dbReference type="Gene3D" id="2.130.10.10">
    <property type="entry name" value="YVTN repeat-like/Quinoprotein amine dehydrogenase"/>
    <property type="match status" value="2"/>
</dbReference>
<dbReference type="InterPro" id="IPR036322">
    <property type="entry name" value="WD40_repeat_dom_sf"/>
</dbReference>
<dbReference type="EMBL" id="JAXIOK010000015">
    <property type="protein sequence ID" value="KAK4754457.1"/>
    <property type="molecule type" value="Genomic_DNA"/>
</dbReference>
<reference evidence="4 5" key="1">
    <citation type="journal article" date="2023" name="Hortic Res">
        <title>Pangenome of water caltrop reveals structural variations and asymmetric subgenome divergence after allopolyploidization.</title>
        <authorList>
            <person name="Zhang X."/>
            <person name="Chen Y."/>
            <person name="Wang L."/>
            <person name="Yuan Y."/>
            <person name="Fang M."/>
            <person name="Shi L."/>
            <person name="Lu R."/>
            <person name="Comes H.P."/>
            <person name="Ma Y."/>
            <person name="Chen Y."/>
            <person name="Huang G."/>
            <person name="Zhou Y."/>
            <person name="Zheng Z."/>
            <person name="Qiu Y."/>
        </authorList>
    </citation>
    <scope>NUCLEOTIDE SEQUENCE [LARGE SCALE GENOMIC DNA]</scope>
    <source>
        <tissue evidence="4">Roots</tissue>
    </source>
</reference>
<feature type="compositionally biased region" description="Polar residues" evidence="3">
    <location>
        <begin position="127"/>
        <end position="136"/>
    </location>
</feature>
<name>A0AAN7PUG7_9MYRT</name>
<dbReference type="PROSITE" id="PS50082">
    <property type="entry name" value="WD_REPEATS_2"/>
    <property type="match status" value="1"/>
</dbReference>
<evidence type="ECO:0000313" key="5">
    <source>
        <dbReference type="Proteomes" id="UP001345219"/>
    </source>
</evidence>
<feature type="compositionally biased region" description="Basic and acidic residues" evidence="3">
    <location>
        <begin position="108"/>
        <end position="118"/>
    </location>
</feature>
<feature type="compositionally biased region" description="Polar residues" evidence="3">
    <location>
        <begin position="149"/>
        <end position="158"/>
    </location>
</feature>
<dbReference type="AlphaFoldDB" id="A0AAN7PUG7"/>
<dbReference type="Proteomes" id="UP001345219">
    <property type="component" value="Chromosome 2"/>
</dbReference>
<dbReference type="SMART" id="SM00320">
    <property type="entry name" value="WD40"/>
    <property type="match status" value="6"/>
</dbReference>
<dbReference type="Pfam" id="PF00400">
    <property type="entry name" value="WD40"/>
    <property type="match status" value="1"/>
</dbReference>
<dbReference type="PANTHER" id="PTHR47232:SF1">
    <property type="entry name" value="TRANSDUCIN FAMILY PROTEIN _ WD-40 REPEAT FAMILY PROTEIN"/>
    <property type="match status" value="1"/>
</dbReference>
<gene>
    <name evidence="4" type="ORF">SAY87_002561</name>
</gene>
<dbReference type="InterPro" id="IPR015943">
    <property type="entry name" value="WD40/YVTN_repeat-like_dom_sf"/>
</dbReference>
<keyword evidence="5" id="KW-1185">Reference proteome</keyword>
<feature type="compositionally biased region" description="Acidic residues" evidence="3">
    <location>
        <begin position="43"/>
        <end position="53"/>
    </location>
</feature>
<dbReference type="PANTHER" id="PTHR47232">
    <property type="entry name" value="TRANSDUCIN FAMILY PROTEIN / WD-40 REPEAT FAMILY PROTEIN"/>
    <property type="match status" value="1"/>
</dbReference>
<protein>
    <submittedName>
        <fullName evidence="4">Uncharacterized protein</fullName>
    </submittedName>
</protein>
<keyword evidence="2" id="KW-0175">Coiled coil</keyword>
<feature type="region of interest" description="Disordered" evidence="3">
    <location>
        <begin position="12"/>
        <end position="53"/>
    </location>
</feature>
<dbReference type="SUPFAM" id="SSF50978">
    <property type="entry name" value="WD40 repeat-like"/>
    <property type="match status" value="1"/>
</dbReference>
<accession>A0AAN7PUG7</accession>
<organism evidence="4 5">
    <name type="scientific">Trapa incisa</name>
    <dbReference type="NCBI Taxonomy" id="236973"/>
    <lineage>
        <taxon>Eukaryota</taxon>
        <taxon>Viridiplantae</taxon>
        <taxon>Streptophyta</taxon>
        <taxon>Embryophyta</taxon>
        <taxon>Tracheophyta</taxon>
        <taxon>Spermatophyta</taxon>
        <taxon>Magnoliopsida</taxon>
        <taxon>eudicotyledons</taxon>
        <taxon>Gunneridae</taxon>
        <taxon>Pentapetalae</taxon>
        <taxon>rosids</taxon>
        <taxon>malvids</taxon>
        <taxon>Myrtales</taxon>
        <taxon>Lythraceae</taxon>
        <taxon>Trapa</taxon>
    </lineage>
</organism>
<dbReference type="InterPro" id="IPR001680">
    <property type="entry name" value="WD40_rpt"/>
</dbReference>
<evidence type="ECO:0000256" key="3">
    <source>
        <dbReference type="SAM" id="MobiDB-lite"/>
    </source>
</evidence>
<evidence type="ECO:0000256" key="2">
    <source>
        <dbReference type="SAM" id="Coils"/>
    </source>
</evidence>
<feature type="region of interest" description="Disordered" evidence="3">
    <location>
        <begin position="108"/>
        <end position="163"/>
    </location>
</feature>
<comment type="caution">
    <text evidence="4">The sequence shown here is derived from an EMBL/GenBank/DDBJ whole genome shotgun (WGS) entry which is preliminary data.</text>
</comment>
<evidence type="ECO:0000313" key="4">
    <source>
        <dbReference type="EMBL" id="KAK4754457.1"/>
    </source>
</evidence>
<evidence type="ECO:0000256" key="1">
    <source>
        <dbReference type="PROSITE-ProRule" id="PRU00221"/>
    </source>
</evidence>
<sequence>MKGKKMKIFVPQDLPAQWKKPKEERTPSDGVQLEGALLPSGVMEEEEEEEEDREEVFLALVEHRRKKLQELRDQIDHYEALHKEAERKLLKAERKLARFRAEAARDLTPDAVTDERPRSRPKLVIPSSANFSSHTPPSAVGPESRKNDSVASQSSATTIYGDPLGHESSITKVELELKEEHDLIQQICSRSSARIFDCKTSSFISSQHRRRLRSLALSTADDTLFATSALDGMVNLWQIKEKGLVANRLSSTDCASRIQKRWPEDMAWSPHGDRIFCSYTADNHDSQVSVIEIDTIHRVNQVTFLDEKPHAKGSINSIAFLLGQRNCFVTGGADHAVILWNEVEGTNSWKSKTLHKFCHSSAVTGVAGMLQKDIVLSSGCDKKIFGFDVQSETQLFTRHMESKCMNVLPNPCDFNLFMVQTGTPESQLRLFDFRMGVTEFRAFGWKQEASDSQSSLISQAWSPDGLFVTSGSADPMIHLFDIRYNAPSPSQSITAHRKRVFKAVWQRSLPLLISISSDLDIGMHQIA</sequence>
<keyword evidence="1" id="KW-0853">WD repeat</keyword>
<proteinExistence type="predicted"/>